<proteinExistence type="predicted"/>
<feature type="compositionally biased region" description="Basic and acidic residues" evidence="1">
    <location>
        <begin position="68"/>
        <end position="78"/>
    </location>
</feature>
<sequence>MGLEDRTMARIGTIVWASAPSHMPSNSEARRWSADLEIRPTAGQFRFRTIEQFGTAEPCSRSDPTDLMGRHSPGEARLNRRGDIRAHISCQNSLDKSLIVLIRDVTSGE</sequence>
<accession>A0A1B2E9Z2</accession>
<reference evidence="2" key="1">
    <citation type="submission" date="2016-07" db="EMBL/GenBank/DDBJ databases">
        <title>Microvirga ossetica sp. nov. a new species of rhizobia isolated from root nodules of the legume species Vicia alpestris Steven originated from North Ossetia region in the Caucasus.</title>
        <authorList>
            <person name="Safronova V.I."/>
            <person name="Kuznetsova I.G."/>
            <person name="Sazanova A.L."/>
            <person name="Belimov A."/>
            <person name="Andronov E."/>
            <person name="Osledkin Y.S."/>
            <person name="Onishchuk O.P."/>
            <person name="Kurchak O.N."/>
            <person name="Shaposhnikov A.I."/>
            <person name="Willems A."/>
            <person name="Tikhonovich I.A."/>
        </authorList>
    </citation>
    <scope>NUCLEOTIDE SEQUENCE [LARGE SCALE GENOMIC DNA]</scope>
    <source>
        <strain evidence="2">V5/3M</strain>
    </source>
</reference>
<dbReference type="KEGG" id="moc:BB934_00030"/>
<dbReference type="AlphaFoldDB" id="A0A1B2E9Z2"/>
<name>A0A1B2E9Z2_9HYPH</name>
<feature type="region of interest" description="Disordered" evidence="1">
    <location>
        <begin position="56"/>
        <end position="78"/>
    </location>
</feature>
<dbReference type="EMBL" id="CP016616">
    <property type="protein sequence ID" value="ANY76803.1"/>
    <property type="molecule type" value="Genomic_DNA"/>
</dbReference>
<protein>
    <submittedName>
        <fullName evidence="2">Uncharacterized protein</fullName>
    </submittedName>
</protein>
<gene>
    <name evidence="2" type="ORF">BB934_00030</name>
</gene>
<evidence type="ECO:0000313" key="2">
    <source>
        <dbReference type="EMBL" id="ANY76803.1"/>
    </source>
</evidence>
<organism evidence="2">
    <name type="scientific">Microvirga ossetica</name>
    <dbReference type="NCBI Taxonomy" id="1882682"/>
    <lineage>
        <taxon>Bacteria</taxon>
        <taxon>Pseudomonadati</taxon>
        <taxon>Pseudomonadota</taxon>
        <taxon>Alphaproteobacteria</taxon>
        <taxon>Hyphomicrobiales</taxon>
        <taxon>Methylobacteriaceae</taxon>
        <taxon>Microvirga</taxon>
    </lineage>
</organism>
<evidence type="ECO:0000256" key="1">
    <source>
        <dbReference type="SAM" id="MobiDB-lite"/>
    </source>
</evidence>